<keyword evidence="1" id="KW-0560">Oxidoreductase</keyword>
<feature type="domain" description="Ketoreductase" evidence="2">
    <location>
        <begin position="6"/>
        <end position="203"/>
    </location>
</feature>
<reference evidence="3" key="1">
    <citation type="submission" date="2018-03" db="EMBL/GenBank/DDBJ databases">
        <authorList>
            <person name="Guldener U."/>
        </authorList>
    </citation>
    <scope>NUCLEOTIDE SEQUENCE</scope>
</reference>
<dbReference type="SMART" id="SM00822">
    <property type="entry name" value="PKS_KR"/>
    <property type="match status" value="1"/>
</dbReference>
<dbReference type="InterPro" id="IPR002347">
    <property type="entry name" value="SDR_fam"/>
</dbReference>
<dbReference type="SUPFAM" id="SSF51735">
    <property type="entry name" value="NAD(P)-binding Rossmann-fold domains"/>
    <property type="match status" value="1"/>
</dbReference>
<evidence type="ECO:0000259" key="2">
    <source>
        <dbReference type="SMART" id="SM00822"/>
    </source>
</evidence>
<proteinExistence type="predicted"/>
<protein>
    <submittedName>
        <fullName evidence="3">Probable 3-hydroxyacyl-CoA dehydrogenase</fullName>
    </submittedName>
</protein>
<accession>A0AAE8MXE5</accession>
<dbReference type="Gene3D" id="3.40.50.720">
    <property type="entry name" value="NAD(P)-binding Rossmann-like Domain"/>
    <property type="match status" value="1"/>
</dbReference>
<dbReference type="PANTHER" id="PTHR43658:SF8">
    <property type="entry name" value="17-BETA-HYDROXYSTEROID DEHYDROGENASE 14-RELATED"/>
    <property type="match status" value="1"/>
</dbReference>
<dbReference type="Pfam" id="PF00106">
    <property type="entry name" value="adh_short"/>
    <property type="match status" value="1"/>
</dbReference>
<dbReference type="InterPro" id="IPR057326">
    <property type="entry name" value="KR_dom"/>
</dbReference>
<evidence type="ECO:0000313" key="3">
    <source>
        <dbReference type="EMBL" id="SPO02526.1"/>
    </source>
</evidence>
<dbReference type="InterPro" id="IPR036291">
    <property type="entry name" value="NAD(P)-bd_dom_sf"/>
</dbReference>
<gene>
    <name evidence="3" type="ORF">DNG_05199</name>
</gene>
<sequence>MKIEGRTFVITGGASGLGRATAEMIGQNGGNVAILDLNADLGKATAAELGPFARFFPCDVTSTESIARAVEGTVAWVKETGKELGGIVPAAGIANPGTILDRTGKPFDLSTFDLVIAVNVRGVIDTVRQFLEHLAQVPPVGPDGERGVIVLVASTAAFEAQKGQVAYGASKGAIAGMTLPMTRDLARYGVRVVSIAPSPFRSPMEAMMSEKVKKGLLAAVEFPRRSGEPVEFAALVKHSIENSMLNGSVIRIDGGMRLPSKM</sequence>
<organism evidence="3 4">
    <name type="scientific">Cephalotrichum gorgonifer</name>
    <dbReference type="NCBI Taxonomy" id="2041049"/>
    <lineage>
        <taxon>Eukaryota</taxon>
        <taxon>Fungi</taxon>
        <taxon>Dikarya</taxon>
        <taxon>Ascomycota</taxon>
        <taxon>Pezizomycotina</taxon>
        <taxon>Sordariomycetes</taxon>
        <taxon>Hypocreomycetidae</taxon>
        <taxon>Microascales</taxon>
        <taxon>Microascaceae</taxon>
        <taxon>Cephalotrichum</taxon>
    </lineage>
</organism>
<dbReference type="Proteomes" id="UP001187682">
    <property type="component" value="Unassembled WGS sequence"/>
</dbReference>
<dbReference type="AlphaFoldDB" id="A0AAE8MXE5"/>
<comment type="caution">
    <text evidence="3">The sequence shown here is derived from an EMBL/GenBank/DDBJ whole genome shotgun (WGS) entry which is preliminary data.</text>
</comment>
<dbReference type="EMBL" id="ONZQ02000006">
    <property type="protein sequence ID" value="SPO02526.1"/>
    <property type="molecule type" value="Genomic_DNA"/>
</dbReference>
<name>A0AAE8MXE5_9PEZI</name>
<evidence type="ECO:0000256" key="1">
    <source>
        <dbReference type="ARBA" id="ARBA00023002"/>
    </source>
</evidence>
<evidence type="ECO:0000313" key="4">
    <source>
        <dbReference type="Proteomes" id="UP001187682"/>
    </source>
</evidence>
<dbReference type="PANTHER" id="PTHR43658">
    <property type="entry name" value="SHORT-CHAIN DEHYDROGENASE/REDUCTASE"/>
    <property type="match status" value="1"/>
</dbReference>
<dbReference type="PRINTS" id="PR00081">
    <property type="entry name" value="GDHRDH"/>
</dbReference>
<dbReference type="GO" id="GO:0016491">
    <property type="term" value="F:oxidoreductase activity"/>
    <property type="evidence" value="ECO:0007669"/>
    <property type="project" value="UniProtKB-KW"/>
</dbReference>
<keyword evidence="4" id="KW-1185">Reference proteome</keyword>